<dbReference type="PROSITE" id="PS51257">
    <property type="entry name" value="PROKAR_LIPOPROTEIN"/>
    <property type="match status" value="1"/>
</dbReference>
<feature type="signal peptide" evidence="2">
    <location>
        <begin position="1"/>
        <end position="23"/>
    </location>
</feature>
<dbReference type="RefSeq" id="WP_345433952.1">
    <property type="nucleotide sequence ID" value="NZ_BAABHK010000008.1"/>
</dbReference>
<dbReference type="EMBL" id="BAABHK010000008">
    <property type="protein sequence ID" value="GAA4630285.1"/>
    <property type="molecule type" value="Genomic_DNA"/>
</dbReference>
<evidence type="ECO:0000313" key="3">
    <source>
        <dbReference type="EMBL" id="GAA4630285.1"/>
    </source>
</evidence>
<evidence type="ECO:0008006" key="5">
    <source>
        <dbReference type="Google" id="ProtNLM"/>
    </source>
</evidence>
<feature type="chain" id="PRO_5045674652" description="Peptidase C39-like domain-containing protein" evidence="2">
    <location>
        <begin position="24"/>
        <end position="227"/>
    </location>
</feature>
<feature type="compositionally biased region" description="Low complexity" evidence="1">
    <location>
        <begin position="36"/>
        <end position="48"/>
    </location>
</feature>
<accession>A0ABP8UHU0</accession>
<organism evidence="3 4">
    <name type="scientific">Actinoallomurus vinaceus</name>
    <dbReference type="NCBI Taxonomy" id="1080074"/>
    <lineage>
        <taxon>Bacteria</taxon>
        <taxon>Bacillati</taxon>
        <taxon>Actinomycetota</taxon>
        <taxon>Actinomycetes</taxon>
        <taxon>Streptosporangiales</taxon>
        <taxon>Thermomonosporaceae</taxon>
        <taxon>Actinoallomurus</taxon>
    </lineage>
</organism>
<keyword evidence="2" id="KW-0732">Signal</keyword>
<evidence type="ECO:0000313" key="4">
    <source>
        <dbReference type="Proteomes" id="UP001501442"/>
    </source>
</evidence>
<proteinExistence type="predicted"/>
<dbReference type="Gene3D" id="3.90.70.10">
    <property type="entry name" value="Cysteine proteinases"/>
    <property type="match status" value="1"/>
</dbReference>
<dbReference type="Proteomes" id="UP001501442">
    <property type="component" value="Unassembled WGS sequence"/>
</dbReference>
<evidence type="ECO:0000256" key="1">
    <source>
        <dbReference type="SAM" id="MobiDB-lite"/>
    </source>
</evidence>
<gene>
    <name evidence="3" type="ORF">GCM10023196_055010</name>
</gene>
<protein>
    <recommendedName>
        <fullName evidence="5">Peptidase C39-like domain-containing protein</fullName>
    </recommendedName>
</protein>
<keyword evidence="4" id="KW-1185">Reference proteome</keyword>
<sequence>MSRRRWTAGVAAAAAVAAACTVAVVETRGSADRTRPVAQASTPSASPSPASPEPPVSYRLRITKEYQAPSYDSSPAAGVVSLSTFGMKVRQSTLIRKMKSKPREGTDGDDIMHTLRDYLYDTPYLLAAEGWSGIRPDFLLRDVGYDVGVLRRAPVLMVWWERLPWNKGIEPGAHKVGHLIVAYGYDRAKGTVTVFDPSPDTGGTHTLPATTLARILQPGGLCYIYRQ</sequence>
<feature type="region of interest" description="Disordered" evidence="1">
    <location>
        <begin position="28"/>
        <end position="56"/>
    </location>
</feature>
<reference evidence="4" key="1">
    <citation type="journal article" date="2019" name="Int. J. Syst. Evol. Microbiol.">
        <title>The Global Catalogue of Microorganisms (GCM) 10K type strain sequencing project: providing services to taxonomists for standard genome sequencing and annotation.</title>
        <authorList>
            <consortium name="The Broad Institute Genomics Platform"/>
            <consortium name="The Broad Institute Genome Sequencing Center for Infectious Disease"/>
            <person name="Wu L."/>
            <person name="Ma J."/>
        </authorList>
    </citation>
    <scope>NUCLEOTIDE SEQUENCE [LARGE SCALE GENOMIC DNA]</scope>
    <source>
        <strain evidence="4">JCM 17939</strain>
    </source>
</reference>
<name>A0ABP8UHU0_9ACTN</name>
<evidence type="ECO:0000256" key="2">
    <source>
        <dbReference type="SAM" id="SignalP"/>
    </source>
</evidence>
<comment type="caution">
    <text evidence="3">The sequence shown here is derived from an EMBL/GenBank/DDBJ whole genome shotgun (WGS) entry which is preliminary data.</text>
</comment>